<reference evidence="17" key="1">
    <citation type="journal article" date="2016" name="Nat. Commun.">
        <title>The Gonium pectorale genome demonstrates co-option of cell cycle regulation during the evolution of multicellularity.</title>
        <authorList>
            <person name="Hanschen E.R."/>
            <person name="Marriage T.N."/>
            <person name="Ferris P.J."/>
            <person name="Hamaji T."/>
            <person name="Toyoda A."/>
            <person name="Fujiyama A."/>
            <person name="Neme R."/>
            <person name="Noguchi H."/>
            <person name="Minakuchi Y."/>
            <person name="Suzuki M."/>
            <person name="Kawai-Toyooka H."/>
            <person name="Smith D.R."/>
            <person name="Sparks H."/>
            <person name="Anderson J."/>
            <person name="Bakaric R."/>
            <person name="Luria V."/>
            <person name="Karger A."/>
            <person name="Kirschner M.W."/>
            <person name="Durand P.M."/>
            <person name="Michod R.E."/>
            <person name="Nozaki H."/>
            <person name="Olson B.J."/>
        </authorList>
    </citation>
    <scope>NUCLEOTIDE SEQUENCE [LARGE SCALE GENOMIC DNA]</scope>
    <source>
        <strain evidence="17">NIES-2863</strain>
    </source>
</reference>
<dbReference type="Pfam" id="PF25147">
    <property type="entry name" value="Ribophorin_II_C"/>
    <property type="match status" value="1"/>
</dbReference>
<evidence type="ECO:0000313" key="17">
    <source>
        <dbReference type="Proteomes" id="UP000075714"/>
    </source>
</evidence>
<protein>
    <recommendedName>
        <fullName evidence="11">Ribophorin II</fullName>
    </recommendedName>
    <alternativeName>
        <fullName evidence="10">Ribophorin-2</fullName>
    </alternativeName>
</protein>
<keyword evidence="17" id="KW-1185">Reference proteome</keyword>
<dbReference type="EMBL" id="LSYV01000018">
    <property type="protein sequence ID" value="KXZ50184.1"/>
    <property type="molecule type" value="Genomic_DNA"/>
</dbReference>
<evidence type="ECO:0000256" key="12">
    <source>
        <dbReference type="SAM" id="Phobius"/>
    </source>
</evidence>
<evidence type="ECO:0000256" key="4">
    <source>
        <dbReference type="ARBA" id="ARBA00009038"/>
    </source>
</evidence>
<keyword evidence="5 12" id="KW-0812">Transmembrane</keyword>
<evidence type="ECO:0000256" key="2">
    <source>
        <dbReference type="ARBA" id="ARBA00004477"/>
    </source>
</evidence>
<keyword evidence="7" id="KW-0256">Endoplasmic reticulum</keyword>
<evidence type="ECO:0000313" key="16">
    <source>
        <dbReference type="EMBL" id="KXZ50184.1"/>
    </source>
</evidence>
<sequence>MTLLRLAVTCLLVQAAIVSAVAEEATKSQGPPELAIGDVKVVIKKSDGSSVSSVAAEYPKAVLSNPEVPVGGSLEVSLAVTKNGAAFKPQQVMLLLKSKSLGLTAYAVGKAKGSSYSLSTSAAALEKQIGKAPGEYSVSLLVGDPSVPKPIAYELGSVELLSSAASAAPEPAAVVRTAAFQPVNNLKPEIVHIFRAPEKRPPAVVSYTFALLALLPLAVVVVYVPAATGVNFKGLAVAPLYAMLFHSGLAAMLLLYFIFWTSLNLAQTLAACAIWGPFVAITGYLLLSRLSANRLKAKTD</sequence>
<evidence type="ECO:0000256" key="10">
    <source>
        <dbReference type="ARBA" id="ARBA00030078"/>
    </source>
</evidence>
<gene>
    <name evidence="16" type="ORF">GPECTOR_17g821</name>
</gene>
<dbReference type="Proteomes" id="UP000075714">
    <property type="component" value="Unassembled WGS sequence"/>
</dbReference>
<dbReference type="PANTHER" id="PTHR12640">
    <property type="entry name" value="RIBOPHORIN II"/>
    <property type="match status" value="1"/>
</dbReference>
<evidence type="ECO:0000256" key="9">
    <source>
        <dbReference type="ARBA" id="ARBA00023136"/>
    </source>
</evidence>
<evidence type="ECO:0000256" key="5">
    <source>
        <dbReference type="ARBA" id="ARBA00022692"/>
    </source>
</evidence>
<dbReference type="UniPathway" id="UPA00378"/>
<organism evidence="16 17">
    <name type="scientific">Gonium pectorale</name>
    <name type="common">Green alga</name>
    <dbReference type="NCBI Taxonomy" id="33097"/>
    <lineage>
        <taxon>Eukaryota</taxon>
        <taxon>Viridiplantae</taxon>
        <taxon>Chlorophyta</taxon>
        <taxon>core chlorophytes</taxon>
        <taxon>Chlorophyceae</taxon>
        <taxon>CS clade</taxon>
        <taxon>Chlamydomonadales</taxon>
        <taxon>Volvocaceae</taxon>
        <taxon>Gonium</taxon>
    </lineage>
</organism>
<dbReference type="GO" id="GO:0008250">
    <property type="term" value="C:oligosaccharyltransferase complex"/>
    <property type="evidence" value="ECO:0007669"/>
    <property type="project" value="InterPro"/>
</dbReference>
<dbReference type="Pfam" id="PF23860">
    <property type="entry name" value="Ribophorin_II_3rd"/>
    <property type="match status" value="1"/>
</dbReference>
<dbReference type="InterPro" id="IPR056790">
    <property type="entry name" value="Ribophorin_II_C"/>
</dbReference>
<comment type="pathway">
    <text evidence="3">Protein modification; protein glycosylation.</text>
</comment>
<feature type="transmembrane region" description="Helical" evidence="12">
    <location>
        <begin position="238"/>
        <end position="259"/>
    </location>
</feature>
<evidence type="ECO:0000256" key="7">
    <source>
        <dbReference type="ARBA" id="ARBA00022824"/>
    </source>
</evidence>
<dbReference type="STRING" id="33097.A0A150GK77"/>
<feature type="domain" description="Ribophorin II third" evidence="14">
    <location>
        <begin position="39"/>
        <end position="160"/>
    </location>
</feature>
<comment type="function">
    <text evidence="1">Subunit of the oligosaccharyl transferase (OST) complex that catalyzes the initial transfer of a defined glycan (Glc(3)Man(9)GlcNAc(2) in eukaryotes) from the lipid carrier dolichol-pyrophosphate to an asparagine residue within an Asn-X-Ser/Thr consensus motif in nascent polypeptide chains, the first step in protein N-glycosylation. N-glycosylation occurs cotranslationally and the complex associates with the Sec61 complex at the channel-forming translocon complex that mediates protein translocation across the endoplasmic reticulum (ER). All subunits are required for a maximal enzyme activity.</text>
</comment>
<dbReference type="AlphaFoldDB" id="A0A150GK77"/>
<feature type="transmembrane region" description="Helical" evidence="12">
    <location>
        <begin position="265"/>
        <end position="287"/>
    </location>
</feature>
<evidence type="ECO:0000256" key="8">
    <source>
        <dbReference type="ARBA" id="ARBA00022989"/>
    </source>
</evidence>
<dbReference type="OrthoDB" id="432292at2759"/>
<keyword evidence="6 13" id="KW-0732">Signal</keyword>
<evidence type="ECO:0000256" key="13">
    <source>
        <dbReference type="SAM" id="SignalP"/>
    </source>
</evidence>
<feature type="domain" description="Ribophorin II C-terminal" evidence="15">
    <location>
        <begin position="194"/>
        <end position="294"/>
    </location>
</feature>
<dbReference type="InterPro" id="IPR055374">
    <property type="entry name" value="Ribophorin_II_3rd"/>
</dbReference>
<accession>A0A150GK77</accession>
<feature type="signal peptide" evidence="13">
    <location>
        <begin position="1"/>
        <end position="22"/>
    </location>
</feature>
<evidence type="ECO:0000256" key="1">
    <source>
        <dbReference type="ARBA" id="ARBA00002791"/>
    </source>
</evidence>
<feature type="chain" id="PRO_5044234148" description="Ribophorin II" evidence="13">
    <location>
        <begin position="23"/>
        <end position="300"/>
    </location>
</feature>
<comment type="subcellular location">
    <subcellularLocation>
        <location evidence="2">Endoplasmic reticulum membrane</location>
        <topology evidence="2">Multi-pass membrane protein</topology>
    </subcellularLocation>
</comment>
<dbReference type="PANTHER" id="PTHR12640:SF0">
    <property type="entry name" value="DOLICHYL-DIPHOSPHOOLIGOSACCHARIDE--PROTEIN GLYCOSYLTRANSFERASE SUBUNIT 2"/>
    <property type="match status" value="1"/>
</dbReference>
<comment type="caution">
    <text evidence="16">The sequence shown here is derived from an EMBL/GenBank/DDBJ whole genome shotgun (WGS) entry which is preliminary data.</text>
</comment>
<dbReference type="InterPro" id="IPR008814">
    <property type="entry name" value="Swp1"/>
</dbReference>
<evidence type="ECO:0000256" key="11">
    <source>
        <dbReference type="ARBA" id="ARBA00032139"/>
    </source>
</evidence>
<proteinExistence type="inferred from homology"/>
<name>A0A150GK77_GONPE</name>
<evidence type="ECO:0000256" key="3">
    <source>
        <dbReference type="ARBA" id="ARBA00004922"/>
    </source>
</evidence>
<evidence type="ECO:0000259" key="14">
    <source>
        <dbReference type="Pfam" id="PF23860"/>
    </source>
</evidence>
<dbReference type="GO" id="GO:0006487">
    <property type="term" value="P:protein N-linked glycosylation"/>
    <property type="evidence" value="ECO:0007669"/>
    <property type="project" value="TreeGrafter"/>
</dbReference>
<keyword evidence="9 12" id="KW-0472">Membrane</keyword>
<comment type="similarity">
    <text evidence="4">Belongs to the SWP1 family.</text>
</comment>
<evidence type="ECO:0000259" key="15">
    <source>
        <dbReference type="Pfam" id="PF25147"/>
    </source>
</evidence>
<evidence type="ECO:0000256" key="6">
    <source>
        <dbReference type="ARBA" id="ARBA00022729"/>
    </source>
</evidence>
<feature type="transmembrane region" description="Helical" evidence="12">
    <location>
        <begin position="204"/>
        <end position="226"/>
    </location>
</feature>
<keyword evidence="8 12" id="KW-1133">Transmembrane helix</keyword>